<name>A0A1L9SDD0_9EURO</name>
<sequence>MQDLHDRNPHLVGEWRVYDCRRDQPLLHCDGYCAPRARSQACSTPARTTRAERLPPLRGHDGADYITGFKIAVSGALQKVHYKLVFVPAPRGPQRWELFSVKQDPGEIQDLGKEEPERFASMMEPWEAYKREVGVVGVAGEFSPVILGHKVRIRDEFGDPYD</sequence>
<evidence type="ECO:0000313" key="2">
    <source>
        <dbReference type="Proteomes" id="UP000184188"/>
    </source>
</evidence>
<dbReference type="STRING" id="1073090.A0A1L9SDD0"/>
<dbReference type="SUPFAM" id="SSF53649">
    <property type="entry name" value="Alkaline phosphatase-like"/>
    <property type="match status" value="1"/>
</dbReference>
<dbReference type="GeneID" id="34611418"/>
<dbReference type="RefSeq" id="XP_022579716.1">
    <property type="nucleotide sequence ID" value="XM_022724953.1"/>
</dbReference>
<dbReference type="AlphaFoldDB" id="A0A1L9SDD0"/>
<keyword evidence="2" id="KW-1185">Reference proteome</keyword>
<proteinExistence type="predicted"/>
<dbReference type="Gene3D" id="3.30.1120.10">
    <property type="match status" value="1"/>
</dbReference>
<evidence type="ECO:0000313" key="1">
    <source>
        <dbReference type="EMBL" id="OJJ45206.1"/>
    </source>
</evidence>
<gene>
    <name evidence="1" type="ORF">ASPZODRAFT_143854</name>
</gene>
<accession>A0A1L9SDD0</accession>
<dbReference type="OrthoDB" id="103349at2759"/>
<organism evidence="1 2">
    <name type="scientific">Penicilliopsis zonata CBS 506.65</name>
    <dbReference type="NCBI Taxonomy" id="1073090"/>
    <lineage>
        <taxon>Eukaryota</taxon>
        <taxon>Fungi</taxon>
        <taxon>Dikarya</taxon>
        <taxon>Ascomycota</taxon>
        <taxon>Pezizomycotina</taxon>
        <taxon>Eurotiomycetes</taxon>
        <taxon>Eurotiomycetidae</taxon>
        <taxon>Eurotiales</taxon>
        <taxon>Aspergillaceae</taxon>
        <taxon>Penicilliopsis</taxon>
    </lineage>
</organism>
<dbReference type="Proteomes" id="UP000184188">
    <property type="component" value="Unassembled WGS sequence"/>
</dbReference>
<protein>
    <submittedName>
        <fullName evidence="1">Uncharacterized protein</fullName>
    </submittedName>
</protein>
<dbReference type="InterPro" id="IPR017850">
    <property type="entry name" value="Alkaline_phosphatase_core_sf"/>
</dbReference>
<dbReference type="EMBL" id="KV878345">
    <property type="protein sequence ID" value="OJJ45206.1"/>
    <property type="molecule type" value="Genomic_DNA"/>
</dbReference>
<dbReference type="VEuPathDB" id="FungiDB:ASPZODRAFT_143854"/>
<reference evidence="2" key="1">
    <citation type="journal article" date="2017" name="Genome Biol.">
        <title>Comparative genomics reveals high biological diversity and specific adaptations in the industrially and medically important fungal genus Aspergillus.</title>
        <authorList>
            <person name="de Vries R.P."/>
            <person name="Riley R."/>
            <person name="Wiebenga A."/>
            <person name="Aguilar-Osorio G."/>
            <person name="Amillis S."/>
            <person name="Uchima C.A."/>
            <person name="Anderluh G."/>
            <person name="Asadollahi M."/>
            <person name="Askin M."/>
            <person name="Barry K."/>
            <person name="Battaglia E."/>
            <person name="Bayram O."/>
            <person name="Benocci T."/>
            <person name="Braus-Stromeyer S.A."/>
            <person name="Caldana C."/>
            <person name="Canovas D."/>
            <person name="Cerqueira G.C."/>
            <person name="Chen F."/>
            <person name="Chen W."/>
            <person name="Choi C."/>
            <person name="Clum A."/>
            <person name="Dos Santos R.A."/>
            <person name="Damasio A.R."/>
            <person name="Diallinas G."/>
            <person name="Emri T."/>
            <person name="Fekete E."/>
            <person name="Flipphi M."/>
            <person name="Freyberg S."/>
            <person name="Gallo A."/>
            <person name="Gournas C."/>
            <person name="Habgood R."/>
            <person name="Hainaut M."/>
            <person name="Harispe M.L."/>
            <person name="Henrissat B."/>
            <person name="Hilden K.S."/>
            <person name="Hope R."/>
            <person name="Hossain A."/>
            <person name="Karabika E."/>
            <person name="Karaffa L."/>
            <person name="Karanyi Z."/>
            <person name="Krasevec N."/>
            <person name="Kuo A."/>
            <person name="Kusch H."/>
            <person name="LaButti K."/>
            <person name="Lagendijk E.L."/>
            <person name="Lapidus A."/>
            <person name="Levasseur A."/>
            <person name="Lindquist E."/>
            <person name="Lipzen A."/>
            <person name="Logrieco A.F."/>
            <person name="MacCabe A."/>
            <person name="Maekelae M.R."/>
            <person name="Malavazi I."/>
            <person name="Melin P."/>
            <person name="Meyer V."/>
            <person name="Mielnichuk N."/>
            <person name="Miskei M."/>
            <person name="Molnar A.P."/>
            <person name="Mule G."/>
            <person name="Ngan C.Y."/>
            <person name="Orejas M."/>
            <person name="Orosz E."/>
            <person name="Ouedraogo J.P."/>
            <person name="Overkamp K.M."/>
            <person name="Park H.-S."/>
            <person name="Perrone G."/>
            <person name="Piumi F."/>
            <person name="Punt P.J."/>
            <person name="Ram A.F."/>
            <person name="Ramon A."/>
            <person name="Rauscher S."/>
            <person name="Record E."/>
            <person name="Riano-Pachon D.M."/>
            <person name="Robert V."/>
            <person name="Roehrig J."/>
            <person name="Ruller R."/>
            <person name="Salamov A."/>
            <person name="Salih N.S."/>
            <person name="Samson R.A."/>
            <person name="Sandor E."/>
            <person name="Sanguinetti M."/>
            <person name="Schuetze T."/>
            <person name="Sepcic K."/>
            <person name="Shelest E."/>
            <person name="Sherlock G."/>
            <person name="Sophianopoulou V."/>
            <person name="Squina F.M."/>
            <person name="Sun H."/>
            <person name="Susca A."/>
            <person name="Todd R.B."/>
            <person name="Tsang A."/>
            <person name="Unkles S.E."/>
            <person name="van de Wiele N."/>
            <person name="van Rossen-Uffink D."/>
            <person name="Oliveira J.V."/>
            <person name="Vesth T.C."/>
            <person name="Visser J."/>
            <person name="Yu J.-H."/>
            <person name="Zhou M."/>
            <person name="Andersen M.R."/>
            <person name="Archer D.B."/>
            <person name="Baker S.E."/>
            <person name="Benoit I."/>
            <person name="Brakhage A.A."/>
            <person name="Braus G.H."/>
            <person name="Fischer R."/>
            <person name="Frisvad J.C."/>
            <person name="Goldman G.H."/>
            <person name="Houbraken J."/>
            <person name="Oakley B."/>
            <person name="Pocsi I."/>
            <person name="Scazzocchio C."/>
            <person name="Seiboth B."/>
            <person name="vanKuyk P.A."/>
            <person name="Wortman J."/>
            <person name="Dyer P.S."/>
            <person name="Grigoriev I.V."/>
        </authorList>
    </citation>
    <scope>NUCLEOTIDE SEQUENCE [LARGE SCALE GENOMIC DNA]</scope>
    <source>
        <strain evidence="2">CBS 506.65</strain>
    </source>
</reference>